<protein>
    <submittedName>
        <fullName evidence="3">Hypothetical_protein</fullName>
    </submittedName>
</protein>
<evidence type="ECO:0000313" key="3">
    <source>
        <dbReference type="EMBL" id="CAL6014367.1"/>
    </source>
</evidence>
<evidence type="ECO:0000313" key="2">
    <source>
        <dbReference type="EMBL" id="CAI9938724.1"/>
    </source>
</evidence>
<name>A0AA86U354_9EUKA</name>
<evidence type="ECO:0000313" key="4">
    <source>
        <dbReference type="Proteomes" id="UP001642409"/>
    </source>
</evidence>
<keyword evidence="4" id="KW-1185">Reference proteome</keyword>
<dbReference type="EMBL" id="CATOUU010000656">
    <property type="protein sequence ID" value="CAI9938724.1"/>
    <property type="molecule type" value="Genomic_DNA"/>
</dbReference>
<accession>A0AA86U354</accession>
<feature type="compositionally biased region" description="Acidic residues" evidence="1">
    <location>
        <begin position="86"/>
        <end position="106"/>
    </location>
</feature>
<feature type="region of interest" description="Disordered" evidence="1">
    <location>
        <begin position="85"/>
        <end position="106"/>
    </location>
</feature>
<comment type="caution">
    <text evidence="2">The sequence shown here is derived from an EMBL/GenBank/DDBJ whole genome shotgun (WGS) entry which is preliminary data.</text>
</comment>
<evidence type="ECO:0000256" key="1">
    <source>
        <dbReference type="SAM" id="MobiDB-lite"/>
    </source>
</evidence>
<reference evidence="3 4" key="2">
    <citation type="submission" date="2024-07" db="EMBL/GenBank/DDBJ databases">
        <authorList>
            <person name="Akdeniz Z."/>
        </authorList>
    </citation>
    <scope>NUCLEOTIDE SEQUENCE [LARGE SCALE GENOMIC DNA]</scope>
</reference>
<sequence>MQRNDAGIIKAHLIKTKFEFNEYQIRQIMELEWMMDNDYINGDIEDIIYVRNVIRHATGMDEEEEESENDFDNAMLRQIYEAQQLLEEEEEGDEEYGYEEEEEIDE</sequence>
<proteinExistence type="predicted"/>
<gene>
    <name evidence="3" type="ORF">HINF_LOCUS24239</name>
    <name evidence="2" type="ORF">HINF_LOCUS26369</name>
</gene>
<organism evidence="2">
    <name type="scientific">Hexamita inflata</name>
    <dbReference type="NCBI Taxonomy" id="28002"/>
    <lineage>
        <taxon>Eukaryota</taxon>
        <taxon>Metamonada</taxon>
        <taxon>Diplomonadida</taxon>
        <taxon>Hexamitidae</taxon>
        <taxon>Hexamitinae</taxon>
        <taxon>Hexamita</taxon>
    </lineage>
</organism>
<reference evidence="2" key="1">
    <citation type="submission" date="2023-06" db="EMBL/GenBank/DDBJ databases">
        <authorList>
            <person name="Kurt Z."/>
        </authorList>
    </citation>
    <scope>NUCLEOTIDE SEQUENCE</scope>
</reference>
<dbReference type="EMBL" id="CAXDID020000070">
    <property type="protein sequence ID" value="CAL6014367.1"/>
    <property type="molecule type" value="Genomic_DNA"/>
</dbReference>
<dbReference type="Proteomes" id="UP001642409">
    <property type="component" value="Unassembled WGS sequence"/>
</dbReference>
<dbReference type="AlphaFoldDB" id="A0AA86U354"/>